<evidence type="ECO:0000313" key="1">
    <source>
        <dbReference type="EMBL" id="OGI61788.1"/>
    </source>
</evidence>
<proteinExistence type="predicted"/>
<sequence>MEITMRIAELNIGEIHFHNQAFARGGTIEGWLSEAVAKLAVWRDRVRQREVLACMDQFALRDIGATRADVWRELRKAPWEA</sequence>
<accession>A0A1F6UWS6</accession>
<organism evidence="1 2">
    <name type="scientific">Candidatus Muproteobacteria bacterium RBG_16_60_9</name>
    <dbReference type="NCBI Taxonomy" id="1817755"/>
    <lineage>
        <taxon>Bacteria</taxon>
        <taxon>Pseudomonadati</taxon>
        <taxon>Pseudomonadota</taxon>
        <taxon>Candidatus Muproteobacteria</taxon>
    </lineage>
</organism>
<dbReference type="EMBL" id="MFSP01000188">
    <property type="protein sequence ID" value="OGI61788.1"/>
    <property type="molecule type" value="Genomic_DNA"/>
</dbReference>
<evidence type="ECO:0008006" key="3">
    <source>
        <dbReference type="Google" id="ProtNLM"/>
    </source>
</evidence>
<dbReference type="Proteomes" id="UP000179076">
    <property type="component" value="Unassembled WGS sequence"/>
</dbReference>
<evidence type="ECO:0000313" key="2">
    <source>
        <dbReference type="Proteomes" id="UP000179076"/>
    </source>
</evidence>
<gene>
    <name evidence="1" type="ORF">A2W18_14950</name>
</gene>
<reference evidence="1 2" key="1">
    <citation type="journal article" date="2016" name="Nat. Commun.">
        <title>Thousands of microbial genomes shed light on interconnected biogeochemical processes in an aquifer system.</title>
        <authorList>
            <person name="Anantharaman K."/>
            <person name="Brown C.T."/>
            <person name="Hug L.A."/>
            <person name="Sharon I."/>
            <person name="Castelle C.J."/>
            <person name="Probst A.J."/>
            <person name="Thomas B.C."/>
            <person name="Singh A."/>
            <person name="Wilkins M.J."/>
            <person name="Karaoz U."/>
            <person name="Brodie E.L."/>
            <person name="Williams K.H."/>
            <person name="Hubbard S.S."/>
            <person name="Banfield J.F."/>
        </authorList>
    </citation>
    <scope>NUCLEOTIDE SEQUENCE [LARGE SCALE GENOMIC DNA]</scope>
</reference>
<dbReference type="AlphaFoldDB" id="A0A1F6UWS6"/>
<name>A0A1F6UWS6_9PROT</name>
<comment type="caution">
    <text evidence="1">The sequence shown here is derived from an EMBL/GenBank/DDBJ whole genome shotgun (WGS) entry which is preliminary data.</text>
</comment>
<protein>
    <recommendedName>
        <fullName evidence="3">DUF1127 domain-containing protein</fullName>
    </recommendedName>
</protein>